<gene>
    <name evidence="3" type="ORF">HPB48_010245</name>
</gene>
<dbReference type="InterPro" id="IPR023410">
    <property type="entry name" value="14-3-3_domain"/>
</dbReference>
<dbReference type="InterPro" id="IPR023409">
    <property type="entry name" value="14-3-3_CS"/>
</dbReference>
<dbReference type="Gene3D" id="1.20.190.20">
    <property type="entry name" value="14-3-3 domain"/>
    <property type="match status" value="1"/>
</dbReference>
<name>A0A9J6GQS0_HAELO</name>
<proteinExistence type="inferred from homology"/>
<evidence type="ECO:0000313" key="4">
    <source>
        <dbReference type="Proteomes" id="UP000821853"/>
    </source>
</evidence>
<keyword evidence="4" id="KW-1185">Reference proteome</keyword>
<dbReference type="PANTHER" id="PTHR18860">
    <property type="entry name" value="14-3-3 PROTEIN"/>
    <property type="match status" value="1"/>
</dbReference>
<dbReference type="VEuPathDB" id="VectorBase:HLOH_040305"/>
<reference evidence="3 4" key="1">
    <citation type="journal article" date="2020" name="Cell">
        <title>Large-Scale Comparative Analyses of Tick Genomes Elucidate Their Genetic Diversity and Vector Capacities.</title>
        <authorList>
            <consortium name="Tick Genome and Microbiome Consortium (TIGMIC)"/>
            <person name="Jia N."/>
            <person name="Wang J."/>
            <person name="Shi W."/>
            <person name="Du L."/>
            <person name="Sun Y."/>
            <person name="Zhan W."/>
            <person name="Jiang J.F."/>
            <person name="Wang Q."/>
            <person name="Zhang B."/>
            <person name="Ji P."/>
            <person name="Bell-Sakyi L."/>
            <person name="Cui X.M."/>
            <person name="Yuan T.T."/>
            <person name="Jiang B.G."/>
            <person name="Yang W.F."/>
            <person name="Lam T.T."/>
            <person name="Chang Q.C."/>
            <person name="Ding S.J."/>
            <person name="Wang X.J."/>
            <person name="Zhu J.G."/>
            <person name="Ruan X.D."/>
            <person name="Zhao L."/>
            <person name="Wei J.T."/>
            <person name="Ye R.Z."/>
            <person name="Que T.C."/>
            <person name="Du C.H."/>
            <person name="Zhou Y.H."/>
            <person name="Cheng J.X."/>
            <person name="Dai P.F."/>
            <person name="Guo W.B."/>
            <person name="Han X.H."/>
            <person name="Huang E.J."/>
            <person name="Li L.F."/>
            <person name="Wei W."/>
            <person name="Gao Y.C."/>
            <person name="Liu J.Z."/>
            <person name="Shao H.Z."/>
            <person name="Wang X."/>
            <person name="Wang C.C."/>
            <person name="Yang T.C."/>
            <person name="Huo Q.B."/>
            <person name="Li W."/>
            <person name="Chen H.Y."/>
            <person name="Chen S.E."/>
            <person name="Zhou L.G."/>
            <person name="Ni X.B."/>
            <person name="Tian J.H."/>
            <person name="Sheng Y."/>
            <person name="Liu T."/>
            <person name="Pan Y.S."/>
            <person name="Xia L.Y."/>
            <person name="Li J."/>
            <person name="Zhao F."/>
            <person name="Cao W.C."/>
        </authorList>
    </citation>
    <scope>NUCLEOTIDE SEQUENCE [LARGE SCALE GENOMIC DNA]</scope>
    <source>
        <strain evidence="3">HaeL-2018</strain>
    </source>
</reference>
<evidence type="ECO:0000256" key="1">
    <source>
        <dbReference type="ARBA" id="ARBA00006141"/>
    </source>
</evidence>
<evidence type="ECO:0000313" key="3">
    <source>
        <dbReference type="EMBL" id="KAH9377041.1"/>
    </source>
</evidence>
<sequence>MAEREDNVYKAKLAEQAERYDEMVEAMKRVASLDVELTVEERNLLSVAYKNVIGARRASWRIISSIEQKEENKGSESRLDMIRQYRIQSVGRKQSAINDIFSAMDISHQALHHKSYQRLQRKCSHPATTSAATCIEADSAQKVHEIYKDLGGVPGNIAVIYVGTWMTRGRSSHIGVGCVIELYTGLVLDHCVLSNYCQGCAVGPKPGDDNYEECPEKHKPQCQKNTDANAGQREVEAARIMFERSFGKYKLRYINVLCT</sequence>
<dbReference type="InterPro" id="IPR000308">
    <property type="entry name" value="14-3-3"/>
</dbReference>
<comment type="similarity">
    <text evidence="1">Belongs to the 14-3-3 family.</text>
</comment>
<comment type="caution">
    <text evidence="3">The sequence shown here is derived from an EMBL/GenBank/DDBJ whole genome shotgun (WGS) entry which is preliminary data.</text>
</comment>
<dbReference type="InterPro" id="IPR036815">
    <property type="entry name" value="14-3-3_dom_sf"/>
</dbReference>
<dbReference type="Proteomes" id="UP000821853">
    <property type="component" value="Unassembled WGS sequence"/>
</dbReference>
<feature type="domain" description="14-3-3" evidence="2">
    <location>
        <begin position="4"/>
        <end position="220"/>
    </location>
</feature>
<dbReference type="PROSITE" id="PS00796">
    <property type="entry name" value="1433_1"/>
    <property type="match status" value="1"/>
</dbReference>
<dbReference type="OrthoDB" id="10260625at2759"/>
<organism evidence="3 4">
    <name type="scientific">Haemaphysalis longicornis</name>
    <name type="common">Bush tick</name>
    <dbReference type="NCBI Taxonomy" id="44386"/>
    <lineage>
        <taxon>Eukaryota</taxon>
        <taxon>Metazoa</taxon>
        <taxon>Ecdysozoa</taxon>
        <taxon>Arthropoda</taxon>
        <taxon>Chelicerata</taxon>
        <taxon>Arachnida</taxon>
        <taxon>Acari</taxon>
        <taxon>Parasitiformes</taxon>
        <taxon>Ixodida</taxon>
        <taxon>Ixodoidea</taxon>
        <taxon>Ixodidae</taxon>
        <taxon>Haemaphysalinae</taxon>
        <taxon>Haemaphysalis</taxon>
    </lineage>
</organism>
<evidence type="ECO:0000259" key="2">
    <source>
        <dbReference type="SMART" id="SM00101"/>
    </source>
</evidence>
<protein>
    <recommendedName>
        <fullName evidence="2">14-3-3 domain-containing protein</fullName>
    </recommendedName>
</protein>
<dbReference type="AlphaFoldDB" id="A0A9J6GQS0"/>
<dbReference type="EMBL" id="JABSTR010000008">
    <property type="protein sequence ID" value="KAH9377041.1"/>
    <property type="molecule type" value="Genomic_DNA"/>
</dbReference>
<dbReference type="SMART" id="SM00101">
    <property type="entry name" value="14_3_3"/>
    <property type="match status" value="1"/>
</dbReference>
<accession>A0A9J6GQS0</accession>
<dbReference type="Pfam" id="PF00244">
    <property type="entry name" value="14-3-3"/>
    <property type="match status" value="1"/>
</dbReference>
<dbReference type="SUPFAM" id="SSF48445">
    <property type="entry name" value="14-3-3 protein"/>
    <property type="match status" value="1"/>
</dbReference>